<dbReference type="GO" id="GO:0004190">
    <property type="term" value="F:aspartic-type endopeptidase activity"/>
    <property type="evidence" value="ECO:0007669"/>
    <property type="project" value="InterPro"/>
</dbReference>
<dbReference type="AlphaFoldDB" id="A0A401RK80"/>
<evidence type="ECO:0000313" key="3">
    <source>
        <dbReference type="EMBL" id="GCC18558.1"/>
    </source>
</evidence>
<evidence type="ECO:0000259" key="2">
    <source>
        <dbReference type="PROSITE" id="PS50175"/>
    </source>
</evidence>
<keyword evidence="1" id="KW-0378">Hydrolase</keyword>
<comment type="caution">
    <text evidence="3">The sequence shown here is derived from an EMBL/GenBank/DDBJ whole genome shotgun (WGS) entry which is preliminary data.</text>
</comment>
<dbReference type="PROSITE" id="PS50175">
    <property type="entry name" value="ASP_PROT_RETROV"/>
    <property type="match status" value="1"/>
</dbReference>
<reference evidence="3 4" key="1">
    <citation type="journal article" date="2018" name="Nat. Ecol. Evol.">
        <title>Shark genomes provide insights into elasmobranch evolution and the origin of vertebrates.</title>
        <authorList>
            <person name="Hara Y"/>
            <person name="Yamaguchi K"/>
            <person name="Onimaru K"/>
            <person name="Kadota M"/>
            <person name="Koyanagi M"/>
            <person name="Keeley SD"/>
            <person name="Tatsumi K"/>
            <person name="Tanaka K"/>
            <person name="Motone F"/>
            <person name="Kageyama Y"/>
            <person name="Nozu R"/>
            <person name="Adachi N"/>
            <person name="Nishimura O"/>
            <person name="Nakagawa R"/>
            <person name="Tanegashima C"/>
            <person name="Kiyatake I"/>
            <person name="Matsumoto R"/>
            <person name="Murakumo K"/>
            <person name="Nishida K"/>
            <person name="Terakita A"/>
            <person name="Kuratani S"/>
            <person name="Sato K"/>
            <person name="Hyodo S Kuraku.S."/>
        </authorList>
    </citation>
    <scope>NUCLEOTIDE SEQUENCE [LARGE SCALE GENOMIC DNA]</scope>
</reference>
<name>A0A401RK80_CHIPU</name>
<dbReference type="GO" id="GO:0006508">
    <property type="term" value="P:proteolysis"/>
    <property type="evidence" value="ECO:0007669"/>
    <property type="project" value="InterPro"/>
</dbReference>
<dbReference type="Proteomes" id="UP000287033">
    <property type="component" value="Unassembled WGS sequence"/>
</dbReference>
<accession>A0A401RK80</accession>
<dbReference type="InterPro" id="IPR001995">
    <property type="entry name" value="Peptidase_A2_cat"/>
</dbReference>
<dbReference type="Pfam" id="PF00077">
    <property type="entry name" value="RVP"/>
    <property type="match status" value="1"/>
</dbReference>
<dbReference type="InterPro" id="IPR018061">
    <property type="entry name" value="Retropepsins"/>
</dbReference>
<dbReference type="Gene3D" id="2.40.70.10">
    <property type="entry name" value="Acid Proteases"/>
    <property type="match status" value="1"/>
</dbReference>
<dbReference type="InterPro" id="IPR021109">
    <property type="entry name" value="Peptidase_aspartic_dom_sf"/>
</dbReference>
<proteinExistence type="predicted"/>
<evidence type="ECO:0000256" key="1">
    <source>
        <dbReference type="ARBA" id="ARBA00022801"/>
    </source>
</evidence>
<feature type="domain" description="Peptidase A2" evidence="2">
    <location>
        <begin position="8"/>
        <end position="81"/>
    </location>
</feature>
<gene>
    <name evidence="3" type="ORF">chiPu_0017978</name>
</gene>
<dbReference type="InterPro" id="IPR001969">
    <property type="entry name" value="Aspartic_peptidase_AS"/>
</dbReference>
<evidence type="ECO:0000313" key="4">
    <source>
        <dbReference type="Proteomes" id="UP000287033"/>
    </source>
</evidence>
<sequence length="136" mass="15330">MRADSLDIECLLDTGAELTCLPQRYETKLPIDGTVRPAYGAGADRIEIKQDKPIHLEFSPHELVTFIRVGPVAQLVLGMDILTQLNSSLHFDDGQVTWSIRTLQRQQLKDRPIRAKTKDDCPLLKMDAVTFTFPPL</sequence>
<organism evidence="3 4">
    <name type="scientific">Chiloscyllium punctatum</name>
    <name type="common">Brownbanded bambooshark</name>
    <name type="synonym">Hemiscyllium punctatum</name>
    <dbReference type="NCBI Taxonomy" id="137246"/>
    <lineage>
        <taxon>Eukaryota</taxon>
        <taxon>Metazoa</taxon>
        <taxon>Chordata</taxon>
        <taxon>Craniata</taxon>
        <taxon>Vertebrata</taxon>
        <taxon>Chondrichthyes</taxon>
        <taxon>Elasmobranchii</taxon>
        <taxon>Galeomorphii</taxon>
        <taxon>Galeoidea</taxon>
        <taxon>Orectolobiformes</taxon>
        <taxon>Hemiscylliidae</taxon>
        <taxon>Chiloscyllium</taxon>
    </lineage>
</organism>
<keyword evidence="4" id="KW-1185">Reference proteome</keyword>
<dbReference type="SUPFAM" id="SSF50630">
    <property type="entry name" value="Acid proteases"/>
    <property type="match status" value="1"/>
</dbReference>
<dbReference type="EMBL" id="BEZZ01001430">
    <property type="protein sequence ID" value="GCC18558.1"/>
    <property type="molecule type" value="Genomic_DNA"/>
</dbReference>
<protein>
    <recommendedName>
        <fullName evidence="2">Peptidase A2 domain-containing protein</fullName>
    </recommendedName>
</protein>
<dbReference type="PROSITE" id="PS00141">
    <property type="entry name" value="ASP_PROTEASE"/>
    <property type="match status" value="1"/>
</dbReference>